<reference evidence="2" key="1">
    <citation type="journal article" date="2023" name="G3 (Bethesda)">
        <title>Genome assembly and association tests identify interacting loci associated with vigor, precocity, and sex in interspecific pistachio rootstocks.</title>
        <authorList>
            <person name="Palmer W."/>
            <person name="Jacygrad E."/>
            <person name="Sagayaradj S."/>
            <person name="Cavanaugh K."/>
            <person name="Han R."/>
            <person name="Bertier L."/>
            <person name="Beede B."/>
            <person name="Kafkas S."/>
            <person name="Golino D."/>
            <person name="Preece J."/>
            <person name="Michelmore R."/>
        </authorList>
    </citation>
    <scope>NUCLEOTIDE SEQUENCE [LARGE SCALE GENOMIC DNA]</scope>
</reference>
<sequence>MPSARALGCQCCQENNKERQNSSSCYFDCTSIIALSEERIKQKKIGFLTNPLRAFYVVDNAKKAVEAQCPGVVSCADILSLAARDAVVLVATGHTLGLGFAHYSSFHNRIHHFNATFDVDPSMNPSFAASLRCVFPVHNKVKNAGAALDSTPTVFDNAYYKTNNFSRGRLFSLSPQTKALVSKFARSKNAFESA</sequence>
<dbReference type="EMBL" id="CM047745">
    <property type="protein sequence ID" value="KAJ0024484.1"/>
    <property type="molecule type" value="Genomic_DNA"/>
</dbReference>
<comment type="caution">
    <text evidence="1">The sequence shown here is derived from an EMBL/GenBank/DDBJ whole genome shotgun (WGS) entry which is preliminary data.</text>
</comment>
<evidence type="ECO:0000313" key="1">
    <source>
        <dbReference type="EMBL" id="KAJ0024484.1"/>
    </source>
</evidence>
<keyword evidence="2" id="KW-1185">Reference proteome</keyword>
<proteinExistence type="predicted"/>
<evidence type="ECO:0000313" key="2">
    <source>
        <dbReference type="Proteomes" id="UP001163603"/>
    </source>
</evidence>
<organism evidence="1 2">
    <name type="scientific">Pistacia integerrima</name>
    <dbReference type="NCBI Taxonomy" id="434235"/>
    <lineage>
        <taxon>Eukaryota</taxon>
        <taxon>Viridiplantae</taxon>
        <taxon>Streptophyta</taxon>
        <taxon>Embryophyta</taxon>
        <taxon>Tracheophyta</taxon>
        <taxon>Spermatophyta</taxon>
        <taxon>Magnoliopsida</taxon>
        <taxon>eudicotyledons</taxon>
        <taxon>Gunneridae</taxon>
        <taxon>Pentapetalae</taxon>
        <taxon>rosids</taxon>
        <taxon>malvids</taxon>
        <taxon>Sapindales</taxon>
        <taxon>Anacardiaceae</taxon>
        <taxon>Pistacia</taxon>
    </lineage>
</organism>
<gene>
    <name evidence="1" type="ORF">Pint_09329</name>
</gene>
<name>A0ACC0XT66_9ROSI</name>
<dbReference type="Proteomes" id="UP001163603">
    <property type="component" value="Chromosome 10"/>
</dbReference>
<protein>
    <submittedName>
        <fullName evidence="1">Uncharacterized protein</fullName>
    </submittedName>
</protein>
<accession>A0ACC0XT66</accession>